<proteinExistence type="predicted"/>
<dbReference type="STRING" id="1742973.COMA2_20246"/>
<name>A0A0S4LES4_9BACT</name>
<protein>
    <submittedName>
        <fullName evidence="1">Uncharacterized protein</fullName>
    </submittedName>
</protein>
<keyword evidence="2" id="KW-1185">Reference proteome</keyword>
<gene>
    <name evidence="1" type="ORF">COMA2_20246</name>
</gene>
<dbReference type="AlphaFoldDB" id="A0A0S4LES4"/>
<evidence type="ECO:0000313" key="2">
    <source>
        <dbReference type="Proteomes" id="UP000198736"/>
    </source>
</evidence>
<sequence length="21" mass="2236">MTQHSLSVRSVDGLAGMIAVY</sequence>
<organism evidence="1 2">
    <name type="scientific">Candidatus Nitrospira nitrificans</name>
    <dbReference type="NCBI Taxonomy" id="1742973"/>
    <lineage>
        <taxon>Bacteria</taxon>
        <taxon>Pseudomonadati</taxon>
        <taxon>Nitrospirota</taxon>
        <taxon>Nitrospiria</taxon>
        <taxon>Nitrospirales</taxon>
        <taxon>Nitrospiraceae</taxon>
        <taxon>Nitrospira</taxon>
    </lineage>
</organism>
<reference evidence="2" key="1">
    <citation type="submission" date="2015-10" db="EMBL/GenBank/DDBJ databases">
        <authorList>
            <person name="Luecker S."/>
            <person name="Luecker S."/>
        </authorList>
    </citation>
    <scope>NUCLEOTIDE SEQUENCE [LARGE SCALE GENOMIC DNA]</scope>
</reference>
<accession>A0A0S4LES4</accession>
<dbReference type="EMBL" id="CZPZ01000012">
    <property type="protein sequence ID" value="CUS35390.1"/>
    <property type="molecule type" value="Genomic_DNA"/>
</dbReference>
<dbReference type="Proteomes" id="UP000198736">
    <property type="component" value="Unassembled WGS sequence"/>
</dbReference>
<evidence type="ECO:0000313" key="1">
    <source>
        <dbReference type="EMBL" id="CUS35390.1"/>
    </source>
</evidence>